<dbReference type="SUPFAM" id="SSF56219">
    <property type="entry name" value="DNase I-like"/>
    <property type="match status" value="1"/>
</dbReference>
<dbReference type="AlphaFoldDB" id="A0A974H0K9"/>
<reference evidence="2" key="1">
    <citation type="journal article" date="2016" name="Nature">
        <title>Genome evolution in the allotetraploid frog Xenopus laevis.</title>
        <authorList>
            <person name="Session A.M."/>
            <person name="Uno Y."/>
            <person name="Kwon T."/>
            <person name="Chapman J.A."/>
            <person name="Toyoda A."/>
            <person name="Takahashi S."/>
            <person name="Fukui A."/>
            <person name="Hikosaka A."/>
            <person name="Suzuki A."/>
            <person name="Kondo M."/>
            <person name="van Heeringen S.J."/>
            <person name="Quigley I."/>
            <person name="Heinz S."/>
            <person name="Ogino H."/>
            <person name="Ochi H."/>
            <person name="Hellsten U."/>
            <person name="Lyons J.B."/>
            <person name="Simakov O."/>
            <person name="Putnam N."/>
            <person name="Stites J."/>
            <person name="Kuroki Y."/>
            <person name="Tanaka T."/>
            <person name="Michiue T."/>
            <person name="Watanabe M."/>
            <person name="Bogdanovic O."/>
            <person name="Lister R."/>
            <person name="Georgiou G."/>
            <person name="Paranjpe S.S."/>
            <person name="van Kruijsbergen I."/>
            <person name="Shu S."/>
            <person name="Carlson J."/>
            <person name="Kinoshita T."/>
            <person name="Ohta Y."/>
            <person name="Mawaribuchi S."/>
            <person name="Jenkins J."/>
            <person name="Grimwood J."/>
            <person name="Schmutz J."/>
            <person name="Mitros T."/>
            <person name="Mozaffari S.V."/>
            <person name="Suzuki Y."/>
            <person name="Haramoto Y."/>
            <person name="Yamamoto T.S."/>
            <person name="Takagi C."/>
            <person name="Heald R."/>
            <person name="Miller K."/>
            <person name="Haudenschild C."/>
            <person name="Kitzman J."/>
            <person name="Nakayama T."/>
            <person name="Izutsu Y."/>
            <person name="Robert J."/>
            <person name="Fortriede J."/>
            <person name="Burns K."/>
            <person name="Lotay V."/>
            <person name="Karimi K."/>
            <person name="Yasuoka Y."/>
            <person name="Dichmann D.S."/>
            <person name="Flajnik M.F."/>
            <person name="Houston D.W."/>
            <person name="Shendure J."/>
            <person name="DuPasquier L."/>
            <person name="Vize P.D."/>
            <person name="Zorn A.M."/>
            <person name="Ito M."/>
            <person name="Marcotte E.M."/>
            <person name="Wallingford J.B."/>
            <person name="Ito Y."/>
            <person name="Asashima M."/>
            <person name="Ueno N."/>
            <person name="Matsuda Y."/>
            <person name="Veenstra G.J."/>
            <person name="Fujiyama A."/>
            <person name="Harland R.M."/>
            <person name="Taira M."/>
            <person name="Rokhsar D.S."/>
        </authorList>
    </citation>
    <scope>NUCLEOTIDE SEQUENCE [LARGE SCALE GENOMIC DNA]</scope>
    <source>
        <strain evidence="2">J</strain>
    </source>
</reference>
<accession>A0A974H0K9</accession>
<dbReference type="InterPro" id="IPR036691">
    <property type="entry name" value="Endo/exonu/phosph_ase_sf"/>
</dbReference>
<evidence type="ECO:0008006" key="3">
    <source>
        <dbReference type="Google" id="ProtNLM"/>
    </source>
</evidence>
<name>A0A974H0K9_XENLA</name>
<dbReference type="OMA" id="CIEISAR"/>
<evidence type="ECO:0000313" key="1">
    <source>
        <dbReference type="EMBL" id="OCT60407.1"/>
    </source>
</evidence>
<gene>
    <name evidence="1" type="ORF">XELAEV_18046428mg</name>
</gene>
<dbReference type="EMBL" id="CM004483">
    <property type="protein sequence ID" value="OCT60407.1"/>
    <property type="molecule type" value="Genomic_DNA"/>
</dbReference>
<evidence type="ECO:0000313" key="2">
    <source>
        <dbReference type="Proteomes" id="UP000694892"/>
    </source>
</evidence>
<dbReference type="Gene3D" id="3.60.10.10">
    <property type="entry name" value="Endonuclease/exonuclease/phosphatase"/>
    <property type="match status" value="1"/>
</dbReference>
<proteinExistence type="predicted"/>
<sequence>MANTKQRLAQKEVGNFFMKNPLESNKTQDGAALSGTAVSTDPDFRICKVSPKDDLYTVKIDKAQLFQLLHLHFTILNNIIKYLALINVWRCLHPRTRDFTFYSAPHNSHSRIAYVYVSQSAISNVTEAKIVPIAWSDHTSVFVSLHIPDRLQGKHLWRLKESILSDGALCSKITDAFENYWIDNLDESLSISMLWAAHKSTICGVLISIVAHKNKVFRNQILSLEREVTNPDQTHKLNPNPQSLESLMQDRQNITTPKS</sequence>
<protein>
    <recommendedName>
        <fullName evidence="3">Endonuclease/exonuclease/phosphatase domain-containing protein</fullName>
    </recommendedName>
</protein>
<dbReference type="Proteomes" id="UP000694892">
    <property type="component" value="Chromosome 9_10S"/>
</dbReference>
<organism evidence="1 2">
    <name type="scientific">Xenopus laevis</name>
    <name type="common">African clawed frog</name>
    <dbReference type="NCBI Taxonomy" id="8355"/>
    <lineage>
        <taxon>Eukaryota</taxon>
        <taxon>Metazoa</taxon>
        <taxon>Chordata</taxon>
        <taxon>Craniata</taxon>
        <taxon>Vertebrata</taxon>
        <taxon>Euteleostomi</taxon>
        <taxon>Amphibia</taxon>
        <taxon>Batrachia</taxon>
        <taxon>Anura</taxon>
        <taxon>Pipoidea</taxon>
        <taxon>Pipidae</taxon>
        <taxon>Xenopodinae</taxon>
        <taxon>Xenopus</taxon>
        <taxon>Xenopus</taxon>
    </lineage>
</organism>